<dbReference type="Proteomes" id="UP000696280">
    <property type="component" value="Unassembled WGS sequence"/>
</dbReference>
<name>A0A9N9PXZ8_9HELO</name>
<proteinExistence type="predicted"/>
<sequence length="267" mass="30657">MPGRTWQYGNSKYDIEDDLAAGRELTPFKYNWNDFPELFARSNDVPILQRISDPILLALIRSYVPDQVTRGMEEWVGQWSHVLDQIFFFGSLGKYVELESATDATMHGEYDYEKQTLYLDMTMRSGTPGDLVLDMLHGMLHAFFAIFSDTTYRTVAARDGGLGRRSHGPPFCNALTTLENALRQAVTFPVPNTAFRYARQSMLLGWWRPSVETMREWGATEEQVQKWGPGGILGDPHGPLSERERLRILDGERDALERREKMVIWGR</sequence>
<comment type="caution">
    <text evidence="1">The sequence shown here is derived from an EMBL/GenBank/DDBJ whole genome shotgun (WGS) entry which is preliminary data.</text>
</comment>
<evidence type="ECO:0000313" key="1">
    <source>
        <dbReference type="EMBL" id="CAG8959393.1"/>
    </source>
</evidence>
<evidence type="ECO:0000313" key="2">
    <source>
        <dbReference type="Proteomes" id="UP000696280"/>
    </source>
</evidence>
<protein>
    <submittedName>
        <fullName evidence="1">Uncharacterized protein</fullName>
    </submittedName>
</protein>
<organism evidence="1 2">
    <name type="scientific">Hymenoscyphus fraxineus</name>
    <dbReference type="NCBI Taxonomy" id="746836"/>
    <lineage>
        <taxon>Eukaryota</taxon>
        <taxon>Fungi</taxon>
        <taxon>Dikarya</taxon>
        <taxon>Ascomycota</taxon>
        <taxon>Pezizomycotina</taxon>
        <taxon>Leotiomycetes</taxon>
        <taxon>Helotiales</taxon>
        <taxon>Helotiaceae</taxon>
        <taxon>Hymenoscyphus</taxon>
    </lineage>
</organism>
<gene>
    <name evidence="1" type="ORF">HYFRA_00001291</name>
</gene>
<dbReference type="EMBL" id="CAJVRL010000092">
    <property type="protein sequence ID" value="CAG8959393.1"/>
    <property type="molecule type" value="Genomic_DNA"/>
</dbReference>
<keyword evidence="2" id="KW-1185">Reference proteome</keyword>
<accession>A0A9N9PXZ8</accession>
<dbReference type="AlphaFoldDB" id="A0A9N9PXZ8"/>
<reference evidence="1" key="1">
    <citation type="submission" date="2021-07" db="EMBL/GenBank/DDBJ databases">
        <authorList>
            <person name="Durling M."/>
        </authorList>
    </citation>
    <scope>NUCLEOTIDE SEQUENCE</scope>
</reference>